<dbReference type="Gene3D" id="1.10.3210.10">
    <property type="entry name" value="Hypothetical protein af1432"/>
    <property type="match status" value="1"/>
</dbReference>
<evidence type="ECO:0000259" key="1">
    <source>
        <dbReference type="PROSITE" id="PS51832"/>
    </source>
</evidence>
<organism evidence="2 3">
    <name type="scientific">Desulfovibrio ferrophilus</name>
    <dbReference type="NCBI Taxonomy" id="241368"/>
    <lineage>
        <taxon>Bacteria</taxon>
        <taxon>Pseudomonadati</taxon>
        <taxon>Thermodesulfobacteriota</taxon>
        <taxon>Desulfovibrionia</taxon>
        <taxon>Desulfovibrionales</taxon>
        <taxon>Desulfovibrionaceae</taxon>
        <taxon>Desulfovibrio</taxon>
    </lineage>
</organism>
<name>A0A2Z6AVP0_9BACT</name>
<dbReference type="Proteomes" id="UP000269883">
    <property type="component" value="Chromosome"/>
</dbReference>
<dbReference type="GO" id="GO:0016787">
    <property type="term" value="F:hydrolase activity"/>
    <property type="evidence" value="ECO:0007669"/>
    <property type="project" value="UniProtKB-KW"/>
</dbReference>
<evidence type="ECO:0000313" key="2">
    <source>
        <dbReference type="EMBL" id="BBD07283.1"/>
    </source>
</evidence>
<evidence type="ECO:0000313" key="3">
    <source>
        <dbReference type="Proteomes" id="UP000269883"/>
    </source>
</evidence>
<sequence length="344" mass="39262">MEMFPNHRHPETIDNDSSMRLDVNDIRPDSFHQFPTNHIIANTRADFAIYLRQDDQFVLYTRKGESFSPEHRKKLESQGVDQVYIPLHQKRAYDEYLRRNLGQLLDDESITVAERAKAWSTTTQDMARGFFEQNLPKTTLRIRYKRFEDVVSQSTRFFQEPRALKELSKFITKSGKGYGHGVGTMVYTGCILHTFEPDDLLMTACCLGAILHDIGKTRLPSNLLDKAPNTLTDAERTMFISHPAIGVQLSASIPLVPEAIHCVLFHHEREDGRGFPSGAMADDIPFYAKAVSLANHYDNLTRGTAYRPPLHPFEALKHIRDDQGAHDPQLFKRLIQILAEAKIA</sequence>
<dbReference type="PANTHER" id="PTHR43155:SF2">
    <property type="entry name" value="CYCLIC DI-GMP PHOSPHODIESTERASE PA4108"/>
    <property type="match status" value="1"/>
</dbReference>
<reference evidence="2 3" key="1">
    <citation type="journal article" date="2018" name="Sci. Adv.">
        <title>Multi-heme cytochromes provide a pathway for survival in energy-limited environments.</title>
        <authorList>
            <person name="Deng X."/>
            <person name="Dohmae N."/>
            <person name="Nealson K.H."/>
            <person name="Hashimoto K."/>
            <person name="Okamoto A."/>
        </authorList>
    </citation>
    <scope>NUCLEOTIDE SEQUENCE [LARGE SCALE GENOMIC DNA]</scope>
    <source>
        <strain evidence="2 3">IS5</strain>
    </source>
</reference>
<dbReference type="AlphaFoldDB" id="A0A2Z6AVP0"/>
<proteinExistence type="predicted"/>
<dbReference type="Pfam" id="PF13487">
    <property type="entry name" value="HD_5"/>
    <property type="match status" value="1"/>
</dbReference>
<dbReference type="OrthoDB" id="9776628at2"/>
<protein>
    <submittedName>
        <fullName evidence="2">Metal-dependent phosphohydrolase HD sub domain protein</fullName>
    </submittedName>
</protein>
<dbReference type="SMART" id="SM00471">
    <property type="entry name" value="HDc"/>
    <property type="match status" value="1"/>
</dbReference>
<keyword evidence="3" id="KW-1185">Reference proteome</keyword>
<gene>
    <name evidence="2" type="ORF">DFE_0557</name>
</gene>
<dbReference type="EMBL" id="AP017378">
    <property type="protein sequence ID" value="BBD07283.1"/>
    <property type="molecule type" value="Genomic_DNA"/>
</dbReference>
<feature type="domain" description="HD-GYP" evidence="1">
    <location>
        <begin position="155"/>
        <end position="344"/>
    </location>
</feature>
<dbReference type="PROSITE" id="PS51832">
    <property type="entry name" value="HD_GYP"/>
    <property type="match status" value="1"/>
</dbReference>
<dbReference type="InterPro" id="IPR037522">
    <property type="entry name" value="HD_GYP_dom"/>
</dbReference>
<accession>A0A2Z6AVP0</accession>
<keyword evidence="2" id="KW-0378">Hydrolase</keyword>
<dbReference type="SUPFAM" id="SSF109604">
    <property type="entry name" value="HD-domain/PDEase-like"/>
    <property type="match status" value="1"/>
</dbReference>
<dbReference type="KEGG" id="dfl:DFE_0557"/>
<dbReference type="PANTHER" id="PTHR43155">
    <property type="entry name" value="CYCLIC DI-GMP PHOSPHODIESTERASE PA4108-RELATED"/>
    <property type="match status" value="1"/>
</dbReference>
<dbReference type="CDD" id="cd00077">
    <property type="entry name" value="HDc"/>
    <property type="match status" value="1"/>
</dbReference>
<dbReference type="InterPro" id="IPR003607">
    <property type="entry name" value="HD/PDEase_dom"/>
</dbReference>